<dbReference type="Pfam" id="PF06273">
    <property type="entry name" value="eIF-4B"/>
    <property type="match status" value="1"/>
</dbReference>
<gene>
    <name evidence="2" type="ORF">I3842_06G124900</name>
</gene>
<dbReference type="InterPro" id="IPR010433">
    <property type="entry name" value="EIF-4B_pln"/>
</dbReference>
<reference evidence="2" key="1">
    <citation type="submission" date="2021-01" db="EMBL/GenBank/DDBJ databases">
        <authorList>
            <person name="Lovell J.T."/>
            <person name="Bentley N."/>
            <person name="Bhattarai G."/>
            <person name="Jenkins J.W."/>
            <person name="Sreedasyam A."/>
            <person name="Alarcon Y."/>
            <person name="Bock C."/>
            <person name="Boston L."/>
            <person name="Carlson J."/>
            <person name="Cervantes K."/>
            <person name="Clermont K."/>
            <person name="Krom N."/>
            <person name="Kubenka K."/>
            <person name="Mamidi S."/>
            <person name="Mattison C."/>
            <person name="Monteros M."/>
            <person name="Pisani C."/>
            <person name="Plott C."/>
            <person name="Rajasekar S."/>
            <person name="Rhein H.S."/>
            <person name="Rohla C."/>
            <person name="Song M."/>
            <person name="Hilaire R.S."/>
            <person name="Shu S."/>
            <person name="Wells L."/>
            <person name="Wang X."/>
            <person name="Webber J."/>
            <person name="Heerema R.J."/>
            <person name="Klein P."/>
            <person name="Conner P."/>
            <person name="Grauke L."/>
            <person name="Grimwood J."/>
            <person name="Schmutz J."/>
            <person name="Randall J.J."/>
        </authorList>
    </citation>
    <scope>NUCLEOTIDE SEQUENCE</scope>
    <source>
        <tissue evidence="2">Leaf</tissue>
    </source>
</reference>
<accession>A0A922JJ00</accession>
<feature type="compositionally biased region" description="Low complexity" evidence="1">
    <location>
        <begin position="121"/>
        <end position="139"/>
    </location>
</feature>
<dbReference type="AlphaFoldDB" id="A0A922JJ00"/>
<feature type="compositionally biased region" description="Basic and acidic residues" evidence="1">
    <location>
        <begin position="354"/>
        <end position="369"/>
    </location>
</feature>
<feature type="region of interest" description="Disordered" evidence="1">
    <location>
        <begin position="1"/>
        <end position="315"/>
    </location>
</feature>
<feature type="compositionally biased region" description="Basic and acidic residues" evidence="1">
    <location>
        <begin position="303"/>
        <end position="315"/>
    </location>
</feature>
<organism evidence="2 3">
    <name type="scientific">Carya illinoinensis</name>
    <name type="common">Pecan</name>
    <dbReference type="NCBI Taxonomy" id="32201"/>
    <lineage>
        <taxon>Eukaryota</taxon>
        <taxon>Viridiplantae</taxon>
        <taxon>Streptophyta</taxon>
        <taxon>Embryophyta</taxon>
        <taxon>Tracheophyta</taxon>
        <taxon>Spermatophyta</taxon>
        <taxon>Magnoliopsida</taxon>
        <taxon>eudicotyledons</taxon>
        <taxon>Gunneridae</taxon>
        <taxon>Pentapetalae</taxon>
        <taxon>rosids</taxon>
        <taxon>fabids</taxon>
        <taxon>Fagales</taxon>
        <taxon>Juglandaceae</taxon>
        <taxon>Carya</taxon>
    </lineage>
</organism>
<dbReference type="GO" id="GO:0003743">
    <property type="term" value="F:translation initiation factor activity"/>
    <property type="evidence" value="ECO:0007669"/>
    <property type="project" value="InterPro"/>
</dbReference>
<feature type="compositionally biased region" description="Basic and acidic residues" evidence="1">
    <location>
        <begin position="226"/>
        <end position="236"/>
    </location>
</feature>
<proteinExistence type="predicted"/>
<feature type="compositionally biased region" description="Basic and acidic residues" evidence="1">
    <location>
        <begin position="103"/>
        <end position="114"/>
    </location>
</feature>
<evidence type="ECO:0000313" key="2">
    <source>
        <dbReference type="EMBL" id="KAG6709283.1"/>
    </source>
</evidence>
<evidence type="ECO:0000256" key="1">
    <source>
        <dbReference type="SAM" id="MobiDB-lite"/>
    </source>
</evidence>
<feature type="region of interest" description="Disordered" evidence="1">
    <location>
        <begin position="329"/>
        <end position="400"/>
    </location>
</feature>
<dbReference type="PANTHER" id="PTHR32091:SF17">
    <property type="entry name" value="EUKARYOTIC TRANSLATION INITIATION FACTOR 4B3"/>
    <property type="match status" value="1"/>
</dbReference>
<feature type="compositionally biased region" description="Polar residues" evidence="1">
    <location>
        <begin position="75"/>
        <end position="87"/>
    </location>
</feature>
<feature type="compositionally biased region" description="Low complexity" evidence="1">
    <location>
        <begin position="24"/>
        <end position="34"/>
    </location>
</feature>
<protein>
    <recommendedName>
        <fullName evidence="4">Eukaryotic translation initiation factor 4B3-like</fullName>
    </recommendedName>
</protein>
<dbReference type="GO" id="GO:0003729">
    <property type="term" value="F:mRNA binding"/>
    <property type="evidence" value="ECO:0007669"/>
    <property type="project" value="TreeGrafter"/>
</dbReference>
<dbReference type="EMBL" id="CM031830">
    <property type="protein sequence ID" value="KAG6709283.1"/>
    <property type="molecule type" value="Genomic_DNA"/>
</dbReference>
<evidence type="ECO:0000313" key="3">
    <source>
        <dbReference type="Proteomes" id="UP000811246"/>
    </source>
</evidence>
<name>A0A922JJ00_CARIL</name>
<comment type="caution">
    <text evidence="2">The sequence shown here is derived from an EMBL/GenBank/DDBJ whole genome shotgun (WGS) entry which is preliminary data.</text>
</comment>
<feature type="compositionally biased region" description="Basic and acidic residues" evidence="1">
    <location>
        <begin position="145"/>
        <end position="174"/>
    </location>
</feature>
<dbReference type="PANTHER" id="PTHR32091">
    <property type="entry name" value="EUKARYOTIC TRANSLATION INITIATION FACTOR 4B"/>
    <property type="match status" value="1"/>
</dbReference>
<sequence>MAATVSPWAKPGAWALDSEEQDAELQQQQQNHDQPISGIPTEPLPDFPSLSAAAATKPKKKKGQTLSHADFISMPTRTSHPLQQPQGLTPEEFLALPSGPRQRSAEELEQDRHRLGGGFRSYGSNNNGRYSSGDDSNSRWGSSRVSDEPRRNGSFNRDRDRDSDRDSAPSRADEIDNWAAAKKPTVGNNGFDRREKGGGSVLFNSQSRADDSDNWGSNKAFVPSMEGRRSSGERRVGFASNGAADSDNWARSKKELSTGAGGVTERPRLNLQPRTLPVSNGEKQEGAGMVSKPSRASNPFGEARPREDVLAEKGKNWKTIDEQLETTKKEVVEKAERPSSFGKRGFGLGNGRLAVEEDNRTWRKPESVESSHPQSDETIEDGSGEEKLGEVTINVGRQFW</sequence>
<evidence type="ECO:0008006" key="4">
    <source>
        <dbReference type="Google" id="ProtNLM"/>
    </source>
</evidence>
<dbReference type="Proteomes" id="UP000811246">
    <property type="component" value="Chromosome 6"/>
</dbReference>